<dbReference type="SUPFAM" id="SSF116734">
    <property type="entry name" value="DNA methylase specificity domain"/>
    <property type="match status" value="2"/>
</dbReference>
<keyword evidence="4" id="KW-0175">Coiled coil</keyword>
<gene>
    <name evidence="6" type="ORF">GQF63_08025</name>
</gene>
<keyword evidence="6" id="KW-0540">Nuclease</keyword>
<feature type="domain" description="Type I restriction modification DNA specificity" evidence="5">
    <location>
        <begin position="228"/>
        <end position="408"/>
    </location>
</feature>
<dbReference type="InterPro" id="IPR052021">
    <property type="entry name" value="Type-I_RS_S_subunit"/>
</dbReference>
<organism evidence="6 7">
    <name type="scientific">Sphingobacterium humi</name>
    <dbReference type="NCBI Taxonomy" id="1796905"/>
    <lineage>
        <taxon>Bacteria</taxon>
        <taxon>Pseudomonadati</taxon>
        <taxon>Bacteroidota</taxon>
        <taxon>Sphingobacteriia</taxon>
        <taxon>Sphingobacteriales</taxon>
        <taxon>Sphingobacteriaceae</taxon>
        <taxon>Sphingobacterium</taxon>
    </lineage>
</organism>
<dbReference type="RefSeq" id="WP_160368712.1">
    <property type="nucleotide sequence ID" value="NZ_WSQA01000005.1"/>
</dbReference>
<sequence length="423" mass="48570">MSKNKKLIPELRFPEFVNEGEWEEKTLGEVAERIEEKVNDKKLTTASISAGTGFVSQAEKFSRDISGAQYKNYIVLNEGEFSYNKGNSKRFPQGCIYKLKEFKQVAVPNAFISFRFKSNFVGDFFQGYFDNNYHGVQLMQFITSGARMDGLLNIKADDFFSIVLPTPLKLEQQKIASCLTSLDEMIEAHNQKLELLKDHKKGLMQNLFPKEGEKVPRYRFKEFENDGEWKKKPVKQVFSIFQGYAFASNDNVSSGTRWIKIADVGIQEMKNDTQSFLPMEFKEKYKNFLVKKGDYVLALTRPILNMKLKIARIDEAFNDSLLNQRVGKIVTSNDSSFVYYLLQTTKMIENINKNIAGNEPPNLSFQQIGDIEVFLPSKMIEQQKIASCLSALDELITSQTEQIEQLKQHKKGLMQGLFPKMND</sequence>
<accession>A0A6N8L2F6</accession>
<keyword evidence="7" id="KW-1185">Reference proteome</keyword>
<keyword evidence="6" id="KW-0255">Endonuclease</keyword>
<dbReference type="GO" id="GO:0009307">
    <property type="term" value="P:DNA restriction-modification system"/>
    <property type="evidence" value="ECO:0007669"/>
    <property type="project" value="UniProtKB-KW"/>
</dbReference>
<protein>
    <submittedName>
        <fullName evidence="6">Restriction endonuclease subunit S</fullName>
    </submittedName>
</protein>
<dbReference type="InterPro" id="IPR000055">
    <property type="entry name" value="Restrct_endonuc_typeI_TRD"/>
</dbReference>
<keyword evidence="2" id="KW-0680">Restriction system</keyword>
<dbReference type="GO" id="GO:0003677">
    <property type="term" value="F:DNA binding"/>
    <property type="evidence" value="ECO:0007669"/>
    <property type="project" value="UniProtKB-KW"/>
</dbReference>
<evidence type="ECO:0000256" key="3">
    <source>
        <dbReference type="ARBA" id="ARBA00023125"/>
    </source>
</evidence>
<keyword evidence="3" id="KW-0238">DNA-binding</keyword>
<name>A0A6N8L2F6_9SPHI</name>
<evidence type="ECO:0000256" key="1">
    <source>
        <dbReference type="ARBA" id="ARBA00010923"/>
    </source>
</evidence>
<dbReference type="Gene3D" id="3.90.220.20">
    <property type="entry name" value="DNA methylase specificity domains"/>
    <property type="match status" value="2"/>
</dbReference>
<dbReference type="GO" id="GO:0004519">
    <property type="term" value="F:endonuclease activity"/>
    <property type="evidence" value="ECO:0007669"/>
    <property type="project" value="UniProtKB-KW"/>
</dbReference>
<evidence type="ECO:0000259" key="5">
    <source>
        <dbReference type="Pfam" id="PF01420"/>
    </source>
</evidence>
<feature type="coiled-coil region" evidence="4">
    <location>
        <begin position="179"/>
        <end position="206"/>
    </location>
</feature>
<comment type="similarity">
    <text evidence="1">Belongs to the type-I restriction system S methylase family.</text>
</comment>
<dbReference type="PANTHER" id="PTHR30408">
    <property type="entry name" value="TYPE-1 RESTRICTION ENZYME ECOKI SPECIFICITY PROTEIN"/>
    <property type="match status" value="1"/>
</dbReference>
<dbReference type="AlphaFoldDB" id="A0A6N8L2F6"/>
<evidence type="ECO:0000256" key="2">
    <source>
        <dbReference type="ARBA" id="ARBA00022747"/>
    </source>
</evidence>
<dbReference type="PANTHER" id="PTHR30408:SF12">
    <property type="entry name" value="TYPE I RESTRICTION ENZYME MJAVIII SPECIFICITY SUBUNIT"/>
    <property type="match status" value="1"/>
</dbReference>
<dbReference type="Pfam" id="PF01420">
    <property type="entry name" value="Methylase_S"/>
    <property type="match status" value="2"/>
</dbReference>
<dbReference type="EMBL" id="WSQA01000005">
    <property type="protein sequence ID" value="MVZ61962.1"/>
    <property type="molecule type" value="Genomic_DNA"/>
</dbReference>
<evidence type="ECO:0000313" key="7">
    <source>
        <dbReference type="Proteomes" id="UP000435036"/>
    </source>
</evidence>
<keyword evidence="6" id="KW-0378">Hydrolase</keyword>
<evidence type="ECO:0000313" key="6">
    <source>
        <dbReference type="EMBL" id="MVZ61962.1"/>
    </source>
</evidence>
<evidence type="ECO:0000256" key="4">
    <source>
        <dbReference type="SAM" id="Coils"/>
    </source>
</evidence>
<dbReference type="Proteomes" id="UP000435036">
    <property type="component" value="Unassembled WGS sequence"/>
</dbReference>
<comment type="caution">
    <text evidence="6">The sequence shown here is derived from an EMBL/GenBank/DDBJ whole genome shotgun (WGS) entry which is preliminary data.</text>
</comment>
<dbReference type="OrthoDB" id="667970at2"/>
<dbReference type="CDD" id="cd17259">
    <property type="entry name" value="RMtype1_S_StySKI-TRD2-CR2_like"/>
    <property type="match status" value="1"/>
</dbReference>
<feature type="domain" description="Type I restriction modification DNA specificity" evidence="5">
    <location>
        <begin position="21"/>
        <end position="197"/>
    </location>
</feature>
<reference evidence="6 7" key="1">
    <citation type="submission" date="2019-12" db="EMBL/GenBank/DDBJ databases">
        <authorList>
            <person name="Dong K."/>
        </authorList>
    </citation>
    <scope>NUCLEOTIDE SEQUENCE [LARGE SCALE GENOMIC DNA]</scope>
    <source>
        <strain evidence="6 7">JCM 31225</strain>
    </source>
</reference>
<proteinExistence type="inferred from homology"/>
<dbReference type="InterPro" id="IPR044946">
    <property type="entry name" value="Restrct_endonuc_typeI_TRD_sf"/>
</dbReference>